<reference evidence="4" key="1">
    <citation type="journal article" date="2019" name="Int. J. Syst. Evol. Microbiol.">
        <title>The Global Catalogue of Microorganisms (GCM) 10K type strain sequencing project: providing services to taxonomists for standard genome sequencing and annotation.</title>
        <authorList>
            <consortium name="The Broad Institute Genomics Platform"/>
            <consortium name="The Broad Institute Genome Sequencing Center for Infectious Disease"/>
            <person name="Wu L."/>
            <person name="Ma J."/>
        </authorList>
    </citation>
    <scope>NUCLEOTIDE SEQUENCE [LARGE SCALE GENOMIC DNA]</scope>
    <source>
        <strain evidence="4">JCM 9377</strain>
    </source>
</reference>
<organism evidence="3 4">
    <name type="scientific">Actinocorallia longicatena</name>
    <dbReference type="NCBI Taxonomy" id="111803"/>
    <lineage>
        <taxon>Bacteria</taxon>
        <taxon>Bacillati</taxon>
        <taxon>Actinomycetota</taxon>
        <taxon>Actinomycetes</taxon>
        <taxon>Streptosporangiales</taxon>
        <taxon>Thermomonosporaceae</taxon>
        <taxon>Actinocorallia</taxon>
    </lineage>
</organism>
<keyword evidence="2" id="KW-0732">Signal</keyword>
<name>A0ABP6QET5_9ACTN</name>
<comment type="caution">
    <text evidence="3">The sequence shown here is derived from an EMBL/GenBank/DDBJ whole genome shotgun (WGS) entry which is preliminary data.</text>
</comment>
<proteinExistence type="predicted"/>
<accession>A0ABP6QET5</accession>
<dbReference type="InterPro" id="IPR006311">
    <property type="entry name" value="TAT_signal"/>
</dbReference>
<evidence type="ECO:0000313" key="4">
    <source>
        <dbReference type="Proteomes" id="UP001501237"/>
    </source>
</evidence>
<keyword evidence="4" id="KW-1185">Reference proteome</keyword>
<feature type="compositionally biased region" description="Low complexity" evidence="1">
    <location>
        <begin position="114"/>
        <end position="124"/>
    </location>
</feature>
<feature type="region of interest" description="Disordered" evidence="1">
    <location>
        <begin position="105"/>
        <end position="124"/>
    </location>
</feature>
<evidence type="ECO:0000313" key="3">
    <source>
        <dbReference type="EMBL" id="GAA3224959.1"/>
    </source>
</evidence>
<dbReference type="Proteomes" id="UP001501237">
    <property type="component" value="Unassembled WGS sequence"/>
</dbReference>
<dbReference type="PROSITE" id="PS51318">
    <property type="entry name" value="TAT"/>
    <property type="match status" value="1"/>
</dbReference>
<dbReference type="EMBL" id="BAAAUV010000014">
    <property type="protein sequence ID" value="GAA3224959.1"/>
    <property type="molecule type" value="Genomic_DNA"/>
</dbReference>
<feature type="signal peptide" evidence="2">
    <location>
        <begin position="1"/>
        <end position="38"/>
    </location>
</feature>
<evidence type="ECO:0000256" key="2">
    <source>
        <dbReference type="SAM" id="SignalP"/>
    </source>
</evidence>
<feature type="chain" id="PRO_5047121983" evidence="2">
    <location>
        <begin position="39"/>
        <end position="184"/>
    </location>
</feature>
<dbReference type="RefSeq" id="WP_344833158.1">
    <property type="nucleotide sequence ID" value="NZ_BAAAUV010000014.1"/>
</dbReference>
<evidence type="ECO:0000256" key="1">
    <source>
        <dbReference type="SAM" id="MobiDB-lite"/>
    </source>
</evidence>
<sequence length="184" mass="18890">MSTSPTKTRGRRALHRLTIGATAVVLATAGLGSASASAGTGTVAYDCLIFSTHFTYNAKVSMKGSAKRHVGDTVKITADLSALPGVSPVAVDSWKTTGKFTASGAQKTSVNASGPKKTGPVKPKGKIAIGKLTGKLKLKKAGKVSVTLGKLKITAVAFGSAVTMTCTPKKKKPLPKLLKITVKR</sequence>
<protein>
    <submittedName>
        <fullName evidence="3">Uncharacterized protein</fullName>
    </submittedName>
</protein>
<gene>
    <name evidence="3" type="ORF">GCM10010468_52360</name>
</gene>